<sequence length="213" mass="24109">MALAPYTSSSTPDQLNDTVHASLCDNLAQHGWSQHNLFLTPALALTLATECVALRHNDHLHSARVGRGDSPTLQTTIRSDQIAWLQAGQSVACDAYLLLMEQLRMLLNQKLYLGLEEYESHFSCYQPGASYSKHLDRFHDDDARTISVVIYLNEDWQAEHGGALRLHPQNLPIQDISPIACRMVVFLSAEMLHEVLPTTRNRMSLTGWFRRRD</sequence>
<dbReference type="PANTHER" id="PTHR12907:SF26">
    <property type="entry name" value="HIF PROLYL HYDROXYLASE, ISOFORM C"/>
    <property type="match status" value="1"/>
</dbReference>
<evidence type="ECO:0000256" key="2">
    <source>
        <dbReference type="ARBA" id="ARBA00022723"/>
    </source>
</evidence>
<evidence type="ECO:0000256" key="1">
    <source>
        <dbReference type="ARBA" id="ARBA00001961"/>
    </source>
</evidence>
<feature type="domain" description="Fe2OG dioxygenase" evidence="7">
    <location>
        <begin position="114"/>
        <end position="211"/>
    </location>
</feature>
<dbReference type="PROSITE" id="PS51471">
    <property type="entry name" value="FE2OG_OXY"/>
    <property type="match status" value="1"/>
</dbReference>
<evidence type="ECO:0000256" key="5">
    <source>
        <dbReference type="ARBA" id="ARBA00023002"/>
    </source>
</evidence>
<dbReference type="Pfam" id="PF13640">
    <property type="entry name" value="2OG-FeII_Oxy_3"/>
    <property type="match status" value="1"/>
</dbReference>
<evidence type="ECO:0000313" key="8">
    <source>
        <dbReference type="EMBL" id="MBC3810138.1"/>
    </source>
</evidence>
<dbReference type="InterPro" id="IPR005123">
    <property type="entry name" value="Oxoglu/Fe-dep_dioxygenase_dom"/>
</dbReference>
<name>A0ABR6XB29_9BURK</name>
<keyword evidence="6" id="KW-0408">Iron</keyword>
<reference evidence="8 9" key="1">
    <citation type="submission" date="2020-08" db="EMBL/GenBank/DDBJ databases">
        <title>Novel species isolated from subtropical streams in China.</title>
        <authorList>
            <person name="Lu H."/>
        </authorList>
    </citation>
    <scope>NUCLEOTIDE SEQUENCE [LARGE SCALE GENOMIC DNA]</scope>
    <source>
        <strain evidence="8 9">CCTCC AB 2015119</strain>
    </source>
</reference>
<dbReference type="InterPro" id="IPR051559">
    <property type="entry name" value="HIF_prolyl_hydroxylases"/>
</dbReference>
<evidence type="ECO:0000313" key="9">
    <source>
        <dbReference type="Proteomes" id="UP000637632"/>
    </source>
</evidence>
<organism evidence="8 9">
    <name type="scientific">Undibacterium aquatile</name>
    <dbReference type="NCBI Taxonomy" id="1537398"/>
    <lineage>
        <taxon>Bacteria</taxon>
        <taxon>Pseudomonadati</taxon>
        <taxon>Pseudomonadota</taxon>
        <taxon>Betaproteobacteria</taxon>
        <taxon>Burkholderiales</taxon>
        <taxon>Oxalobacteraceae</taxon>
        <taxon>Undibacterium</taxon>
    </lineage>
</organism>
<keyword evidence="5" id="KW-0560">Oxidoreductase</keyword>
<evidence type="ECO:0000256" key="3">
    <source>
        <dbReference type="ARBA" id="ARBA00022896"/>
    </source>
</evidence>
<dbReference type="SMART" id="SM00702">
    <property type="entry name" value="P4Hc"/>
    <property type="match status" value="1"/>
</dbReference>
<keyword evidence="2" id="KW-0479">Metal-binding</keyword>
<dbReference type="EMBL" id="JACOFT010000001">
    <property type="protein sequence ID" value="MBC3810138.1"/>
    <property type="molecule type" value="Genomic_DNA"/>
</dbReference>
<keyword evidence="9" id="KW-1185">Reference proteome</keyword>
<evidence type="ECO:0000259" key="7">
    <source>
        <dbReference type="PROSITE" id="PS51471"/>
    </source>
</evidence>
<proteinExistence type="predicted"/>
<dbReference type="Proteomes" id="UP000637632">
    <property type="component" value="Unassembled WGS sequence"/>
</dbReference>
<accession>A0ABR6XB29</accession>
<evidence type="ECO:0000256" key="4">
    <source>
        <dbReference type="ARBA" id="ARBA00022964"/>
    </source>
</evidence>
<dbReference type="PANTHER" id="PTHR12907">
    <property type="entry name" value="EGL NINE HOMOLOG-RELATED"/>
    <property type="match status" value="1"/>
</dbReference>
<comment type="caution">
    <text evidence="8">The sequence shown here is derived from an EMBL/GenBank/DDBJ whole genome shotgun (WGS) entry which is preliminary data.</text>
</comment>
<keyword evidence="3" id="KW-0847">Vitamin C</keyword>
<dbReference type="InterPro" id="IPR044862">
    <property type="entry name" value="Pro_4_hyd_alph_FE2OG_OXY"/>
</dbReference>
<evidence type="ECO:0000256" key="6">
    <source>
        <dbReference type="ARBA" id="ARBA00023004"/>
    </source>
</evidence>
<dbReference type="Gene3D" id="2.60.120.620">
    <property type="entry name" value="q2cbj1_9rhob like domain"/>
    <property type="match status" value="1"/>
</dbReference>
<comment type="cofactor">
    <cofactor evidence="1">
        <name>L-ascorbate</name>
        <dbReference type="ChEBI" id="CHEBI:38290"/>
    </cofactor>
</comment>
<keyword evidence="4" id="KW-0223">Dioxygenase</keyword>
<protein>
    <submittedName>
        <fullName evidence="8">2OG-Fe(II) oxygenase</fullName>
    </submittedName>
</protein>
<gene>
    <name evidence="8" type="ORF">H8K26_01675</name>
</gene>
<dbReference type="InterPro" id="IPR006620">
    <property type="entry name" value="Pro_4_hyd_alph"/>
</dbReference>